<reference evidence="3 5" key="2">
    <citation type="journal article" date="2013" name="Nature">
        <title>Insights into bilaterian evolution from three spiralian genomes.</title>
        <authorList>
            <person name="Simakov O."/>
            <person name="Marletaz F."/>
            <person name="Cho S.J."/>
            <person name="Edsinger-Gonzales E."/>
            <person name="Havlak P."/>
            <person name="Hellsten U."/>
            <person name="Kuo D.H."/>
            <person name="Larsson T."/>
            <person name="Lv J."/>
            <person name="Arendt D."/>
            <person name="Savage R."/>
            <person name="Osoegawa K."/>
            <person name="de Jong P."/>
            <person name="Grimwood J."/>
            <person name="Chapman J.A."/>
            <person name="Shapiro H."/>
            <person name="Aerts A."/>
            <person name="Otillar R.P."/>
            <person name="Terry A.Y."/>
            <person name="Boore J.L."/>
            <person name="Grigoriev I.V."/>
            <person name="Lindberg D.R."/>
            <person name="Seaver E.C."/>
            <person name="Weisblat D.A."/>
            <person name="Putnam N.H."/>
            <person name="Rokhsar D.S."/>
        </authorList>
    </citation>
    <scope>NUCLEOTIDE SEQUENCE</scope>
</reference>
<organism evidence="4 5">
    <name type="scientific">Helobdella robusta</name>
    <name type="common">Californian leech</name>
    <dbReference type="NCBI Taxonomy" id="6412"/>
    <lineage>
        <taxon>Eukaryota</taxon>
        <taxon>Metazoa</taxon>
        <taxon>Spiralia</taxon>
        <taxon>Lophotrochozoa</taxon>
        <taxon>Annelida</taxon>
        <taxon>Clitellata</taxon>
        <taxon>Hirudinea</taxon>
        <taxon>Rhynchobdellida</taxon>
        <taxon>Glossiphoniidae</taxon>
        <taxon>Helobdella</taxon>
    </lineage>
</organism>
<dbReference type="HOGENOM" id="CLU_030006_2_1_1"/>
<dbReference type="InterPro" id="IPR030395">
    <property type="entry name" value="GP_PDE_dom"/>
</dbReference>
<dbReference type="OrthoDB" id="197419at2759"/>
<dbReference type="PANTHER" id="PTHR46320:SF1">
    <property type="entry name" value="GLYCEROPHOSPHODIESTER PHOSPHODIESTERASE 1"/>
    <property type="match status" value="1"/>
</dbReference>
<dbReference type="Proteomes" id="UP000015101">
    <property type="component" value="Unassembled WGS sequence"/>
</dbReference>
<reference evidence="5" key="1">
    <citation type="submission" date="2012-12" db="EMBL/GenBank/DDBJ databases">
        <authorList>
            <person name="Hellsten U."/>
            <person name="Grimwood J."/>
            <person name="Chapman J.A."/>
            <person name="Shapiro H."/>
            <person name="Aerts A."/>
            <person name="Otillar R.P."/>
            <person name="Terry A.Y."/>
            <person name="Boore J.L."/>
            <person name="Simakov O."/>
            <person name="Marletaz F."/>
            <person name="Cho S.-J."/>
            <person name="Edsinger-Gonzales E."/>
            <person name="Havlak P."/>
            <person name="Kuo D.-H."/>
            <person name="Larsson T."/>
            <person name="Lv J."/>
            <person name="Arendt D."/>
            <person name="Savage R."/>
            <person name="Osoegawa K."/>
            <person name="de Jong P."/>
            <person name="Lindberg D.R."/>
            <person name="Seaver E.C."/>
            <person name="Weisblat D.A."/>
            <person name="Putnam N.H."/>
            <person name="Grigoriev I.V."/>
            <person name="Rokhsar D.S."/>
        </authorList>
    </citation>
    <scope>NUCLEOTIDE SEQUENCE</scope>
</reference>
<dbReference type="FunCoup" id="T1EGX9">
    <property type="interactions" value="223"/>
</dbReference>
<keyword evidence="1" id="KW-0812">Transmembrane</keyword>
<evidence type="ECO:0000256" key="1">
    <source>
        <dbReference type="SAM" id="Phobius"/>
    </source>
</evidence>
<sequence>REAVRNLLPVDRPFIIANRCGNADAPENTIGAVREAISRGSNAVHFDVEFTVDDVAVVFHDKTLERCTNGTGKLCDVTFKFLEMLNASLSHKLVSMTFPNEKIPSLDAMVTECLRHKLIMVIEFKNSALKGSLLLFIHSFIHSFVCPFIPSFTLPTNQMRRSIPMAICGLIQRTNQLSRNFDGHIVTRAFYLDYLCYVTCDWLIEWAYVTWAWFLCGYSFVLLYRKDVSVCLIDYYRNLGITSIVWTVNTKTEKEYF</sequence>
<gene>
    <name evidence="4" type="primary">20195829</name>
    <name evidence="3" type="ORF">HELRODRAFT_123455</name>
</gene>
<feature type="transmembrane region" description="Helical" evidence="1">
    <location>
        <begin position="206"/>
        <end position="224"/>
    </location>
</feature>
<dbReference type="eggNOG" id="KOG2258">
    <property type="taxonomic scope" value="Eukaryota"/>
</dbReference>
<dbReference type="RefSeq" id="XP_009026933.1">
    <property type="nucleotide sequence ID" value="XM_009028685.1"/>
</dbReference>
<dbReference type="STRING" id="6412.T1EGX9"/>
<dbReference type="EMBL" id="KB097552">
    <property type="protein sequence ID" value="ESN95044.1"/>
    <property type="molecule type" value="Genomic_DNA"/>
</dbReference>
<dbReference type="Pfam" id="PF03009">
    <property type="entry name" value="GDPD"/>
    <property type="match status" value="1"/>
</dbReference>
<evidence type="ECO:0000313" key="4">
    <source>
        <dbReference type="EnsemblMetazoa" id="HelroP123455"/>
    </source>
</evidence>
<dbReference type="PROSITE" id="PS51704">
    <property type="entry name" value="GP_PDE"/>
    <property type="match status" value="1"/>
</dbReference>
<dbReference type="SUPFAM" id="SSF51695">
    <property type="entry name" value="PLC-like phosphodiesterases"/>
    <property type="match status" value="1"/>
</dbReference>
<dbReference type="CTD" id="20195829"/>
<dbReference type="EMBL" id="AMQM01007033">
    <property type="status" value="NOT_ANNOTATED_CDS"/>
    <property type="molecule type" value="Genomic_DNA"/>
</dbReference>
<evidence type="ECO:0000313" key="3">
    <source>
        <dbReference type="EMBL" id="ESN95044.1"/>
    </source>
</evidence>
<evidence type="ECO:0000313" key="5">
    <source>
        <dbReference type="Proteomes" id="UP000015101"/>
    </source>
</evidence>
<reference evidence="4" key="3">
    <citation type="submission" date="2015-06" db="UniProtKB">
        <authorList>
            <consortium name="EnsemblMetazoa"/>
        </authorList>
    </citation>
    <scope>IDENTIFICATION</scope>
</reference>
<feature type="transmembrane region" description="Helical" evidence="1">
    <location>
        <begin position="133"/>
        <end position="152"/>
    </location>
</feature>
<dbReference type="GO" id="GO:0070291">
    <property type="term" value="P:N-acylethanolamine metabolic process"/>
    <property type="evidence" value="ECO:0000318"/>
    <property type="project" value="GO_Central"/>
</dbReference>
<dbReference type="PANTHER" id="PTHR46320">
    <property type="entry name" value="GLYCEROPHOSPHODIESTER PHOSPHODIESTERASE 1"/>
    <property type="match status" value="1"/>
</dbReference>
<accession>T1EGX9</accession>
<proteinExistence type="predicted"/>
<dbReference type="EnsemblMetazoa" id="HelroT123455">
    <property type="protein sequence ID" value="HelroP123455"/>
    <property type="gene ID" value="HelroG123455"/>
</dbReference>
<feature type="domain" description="GP-PDE" evidence="2">
    <location>
        <begin position="13"/>
        <end position="257"/>
    </location>
</feature>
<evidence type="ECO:0000259" key="2">
    <source>
        <dbReference type="PROSITE" id="PS51704"/>
    </source>
</evidence>
<dbReference type="OMA" id="GRHAPEN"/>
<dbReference type="GO" id="GO:0005886">
    <property type="term" value="C:plasma membrane"/>
    <property type="evidence" value="ECO:0000318"/>
    <property type="project" value="GO_Central"/>
</dbReference>
<dbReference type="GO" id="GO:0008889">
    <property type="term" value="F:glycerophosphodiester phosphodiesterase activity"/>
    <property type="evidence" value="ECO:0000318"/>
    <property type="project" value="GO_Central"/>
</dbReference>
<keyword evidence="5" id="KW-1185">Reference proteome</keyword>
<dbReference type="InterPro" id="IPR017946">
    <property type="entry name" value="PLC-like_Pdiesterase_TIM-brl"/>
</dbReference>
<keyword evidence="1" id="KW-1133">Transmembrane helix</keyword>
<dbReference type="Gene3D" id="3.20.20.190">
    <property type="entry name" value="Phosphatidylinositol (PI) phosphodiesterase"/>
    <property type="match status" value="1"/>
</dbReference>
<dbReference type="KEGG" id="hro:HELRODRAFT_123455"/>
<protein>
    <recommendedName>
        <fullName evidence="2">GP-PDE domain-containing protein</fullName>
    </recommendedName>
</protein>
<dbReference type="AlphaFoldDB" id="T1EGX9"/>
<keyword evidence="1" id="KW-0472">Membrane</keyword>
<dbReference type="GO" id="GO:0006644">
    <property type="term" value="P:phospholipid metabolic process"/>
    <property type="evidence" value="ECO:0000318"/>
    <property type="project" value="GO_Central"/>
</dbReference>
<name>T1EGX9_HELRO</name>
<dbReference type="GeneID" id="20195829"/>
<dbReference type="GO" id="GO:0006580">
    <property type="term" value="P:ethanolamine metabolic process"/>
    <property type="evidence" value="ECO:0000318"/>
    <property type="project" value="GO_Central"/>
</dbReference>
<dbReference type="InParanoid" id="T1EGX9"/>